<reference evidence="1" key="1">
    <citation type="submission" date="2022-12" db="EMBL/GenBank/DDBJ databases">
        <title>Polyphasic identification of a Novel Hot-Spring Cyanobacterium Ocullathermofonsia sinensis gen nov. sp. nov. and Genomic Insights on its Adaptations to the Thermal Habitat.</title>
        <authorList>
            <person name="Daroch M."/>
            <person name="Tang J."/>
            <person name="Jiang Y."/>
        </authorList>
    </citation>
    <scope>NUCLEOTIDE SEQUENCE</scope>
    <source>
        <strain evidence="1">PKUAC-SCTA174</strain>
    </source>
</reference>
<dbReference type="RefSeq" id="WP_268607454.1">
    <property type="nucleotide sequence ID" value="NZ_CP113797.1"/>
</dbReference>
<dbReference type="KEGG" id="tsin:OXH18_12710"/>
<name>A0A9E8ZAY3_9CYAN</name>
<evidence type="ECO:0000313" key="2">
    <source>
        <dbReference type="Proteomes" id="UP001163152"/>
    </source>
</evidence>
<evidence type="ECO:0000313" key="1">
    <source>
        <dbReference type="EMBL" id="WAL58058.1"/>
    </source>
</evidence>
<sequence length="121" mass="13870">MEIRQQLDRQRVKHIVSSYHLDGEEVHQFDRYLEELFGCYPCPLIELALVETLIDHWLSVPLVRGVAFLTAAHNKLKQWDIQPIVSTITPEQFQQISGLDPTPVFGSTELPPTCPIVRPSH</sequence>
<protein>
    <submittedName>
        <fullName evidence="1">Uncharacterized protein</fullName>
    </submittedName>
</protein>
<organism evidence="1 2">
    <name type="scientific">Thermocoleostomius sinensis A174</name>
    <dbReference type="NCBI Taxonomy" id="2016057"/>
    <lineage>
        <taxon>Bacteria</taxon>
        <taxon>Bacillati</taxon>
        <taxon>Cyanobacteriota</taxon>
        <taxon>Cyanophyceae</taxon>
        <taxon>Oculatellales</taxon>
        <taxon>Oculatellaceae</taxon>
        <taxon>Thermocoleostomius</taxon>
    </lineage>
</organism>
<dbReference type="Proteomes" id="UP001163152">
    <property type="component" value="Chromosome"/>
</dbReference>
<gene>
    <name evidence="1" type="ORF">OXH18_12710</name>
</gene>
<proteinExistence type="predicted"/>
<keyword evidence="2" id="KW-1185">Reference proteome</keyword>
<dbReference type="AlphaFoldDB" id="A0A9E8ZAY3"/>
<accession>A0A9E8ZAY3</accession>
<dbReference type="EMBL" id="CP113797">
    <property type="protein sequence ID" value="WAL58058.1"/>
    <property type="molecule type" value="Genomic_DNA"/>
</dbReference>